<evidence type="ECO:0000313" key="1">
    <source>
        <dbReference type="EMBL" id="KAJ6236837.1"/>
    </source>
</evidence>
<comment type="caution">
    <text evidence="1">The sequence shown here is derived from an EMBL/GenBank/DDBJ whole genome shotgun (WGS) entry which is preliminary data.</text>
</comment>
<dbReference type="Proteomes" id="UP001150062">
    <property type="component" value="Unassembled WGS sequence"/>
</dbReference>
<gene>
    <name evidence="1" type="ORF">M0813_27582</name>
</gene>
<evidence type="ECO:0000313" key="2">
    <source>
        <dbReference type="Proteomes" id="UP001150062"/>
    </source>
</evidence>
<reference evidence="1" key="1">
    <citation type="submission" date="2022-08" db="EMBL/GenBank/DDBJ databases">
        <title>Novel sulfate-reducing endosymbionts in the free-living metamonad Anaeramoeba.</title>
        <authorList>
            <person name="Jerlstrom-Hultqvist J."/>
            <person name="Cepicka I."/>
            <person name="Gallot-Lavallee L."/>
            <person name="Salas-Leiva D."/>
            <person name="Curtis B.A."/>
            <person name="Zahonova K."/>
            <person name="Pipaliya S."/>
            <person name="Dacks J."/>
            <person name="Roger A.J."/>
        </authorList>
    </citation>
    <scope>NUCLEOTIDE SEQUENCE</scope>
    <source>
        <strain evidence="1">Schooner1</strain>
    </source>
</reference>
<keyword evidence="2" id="KW-1185">Reference proteome</keyword>
<sequence length="406" mass="48766">MSEIENISYFTLSELSRKITRMSDLQDKLVEKIQKLERRIFGLTEGKFSIVKRYLIMIVSYLWLVSGCQNYAKLSIFIRKIVRKFDFEIIVSIEQQNICIKSAENFINNIRREVSVEVSLIGLIIWNDRNENFTEEDVKTIMSKLIKYDKKISLILYSINYDRESRIRYNRTIEKEDKSMEIDNKIEQFILSIPDCDINACFYLIFSKFSVFDPEKHDKELIKNQINAIVNTFIFRNKKLLIDIFKKFSISEDLYIIWEEQRKEFIHVILKMYQARFLGLFLHNYKNFTVFKKENFKLLPKFEKINLKILTKLNKKDFFTNWFKKTNFNTINQWEFVMCKIRKHLPVGFKKLINDYILSILLQKKYIKIVQKISENVYNNSMILPENNANENVINDQAITIDDFID</sequence>
<name>A0ABQ8XY11_9EUKA</name>
<organism evidence="1 2">
    <name type="scientific">Anaeramoeba flamelloides</name>
    <dbReference type="NCBI Taxonomy" id="1746091"/>
    <lineage>
        <taxon>Eukaryota</taxon>
        <taxon>Metamonada</taxon>
        <taxon>Anaeramoebidae</taxon>
        <taxon>Anaeramoeba</taxon>
    </lineage>
</organism>
<accession>A0ABQ8XY11</accession>
<proteinExistence type="predicted"/>
<protein>
    <submittedName>
        <fullName evidence="1">Uncharacterized protein</fullName>
    </submittedName>
</protein>
<dbReference type="EMBL" id="JAOAOG010000242">
    <property type="protein sequence ID" value="KAJ6236837.1"/>
    <property type="molecule type" value="Genomic_DNA"/>
</dbReference>